<proteinExistence type="predicted"/>
<keyword evidence="1" id="KW-1133">Transmembrane helix</keyword>
<evidence type="ECO:0000313" key="3">
    <source>
        <dbReference type="EMBL" id="MST68296.1"/>
    </source>
</evidence>
<dbReference type="AlphaFoldDB" id="A0A6A8MAH1"/>
<dbReference type="Pfam" id="PF16982">
    <property type="entry name" value="Flp1_like"/>
    <property type="match status" value="1"/>
</dbReference>
<name>A0A6A8MAH1_9FIRM</name>
<keyword evidence="1" id="KW-0812">Transmembrane</keyword>
<accession>A0A6A8MAH1</accession>
<dbReference type="InterPro" id="IPR031564">
    <property type="entry name" value="Flp1-like"/>
</dbReference>
<feature type="transmembrane region" description="Helical" evidence="1">
    <location>
        <begin position="17"/>
        <end position="34"/>
    </location>
</feature>
<reference evidence="3" key="1">
    <citation type="submission" date="2019-09" db="EMBL/GenBank/DDBJ databases">
        <title>In-depth cultivation of the pig gut microbiome towards novel bacterial diversity and tailored functional studies.</title>
        <authorList>
            <person name="Wylensek D."/>
            <person name="Hitch T.C.A."/>
            <person name="Clavel T."/>
        </authorList>
    </citation>
    <scope>NUCLEOTIDE SEQUENCE</scope>
    <source>
        <strain evidence="3">RF-744-FAT-WT-3</strain>
    </source>
</reference>
<dbReference type="EMBL" id="VUNB01000001">
    <property type="protein sequence ID" value="MST68296.1"/>
    <property type="molecule type" value="Genomic_DNA"/>
</dbReference>
<sequence length="54" mass="5885">MVRSAAGKVNNKKGMEMVQVAILVAIAVAIGIIFKNEITDFVNQTFKNLDASKF</sequence>
<organism evidence="3">
    <name type="scientific">Baileyella intestinalis</name>
    <dbReference type="NCBI Taxonomy" id="2606709"/>
    <lineage>
        <taxon>Bacteria</taxon>
        <taxon>Bacillati</taxon>
        <taxon>Bacillota</taxon>
        <taxon>Clostridia</taxon>
        <taxon>Peptostreptococcales</taxon>
        <taxon>Anaerovoracaceae</taxon>
        <taxon>Baileyella</taxon>
    </lineage>
</organism>
<evidence type="ECO:0000259" key="2">
    <source>
        <dbReference type="Pfam" id="PF16982"/>
    </source>
</evidence>
<protein>
    <recommendedName>
        <fullName evidence="2">Putative Flagellin Flp1-like domain-containing protein</fullName>
    </recommendedName>
</protein>
<feature type="domain" description="Putative Flagellin Flp1-like" evidence="2">
    <location>
        <begin position="10"/>
        <end position="50"/>
    </location>
</feature>
<gene>
    <name evidence="3" type="ORF">FYJ66_01555</name>
</gene>
<keyword evidence="1" id="KW-0472">Membrane</keyword>
<evidence type="ECO:0000256" key="1">
    <source>
        <dbReference type="SAM" id="Phobius"/>
    </source>
</evidence>
<comment type="caution">
    <text evidence="3">The sequence shown here is derived from an EMBL/GenBank/DDBJ whole genome shotgun (WGS) entry which is preliminary data.</text>
</comment>